<dbReference type="AlphaFoldDB" id="A0A9P0QDQ2"/>
<evidence type="ECO:0000313" key="1">
    <source>
        <dbReference type="EMBL" id="CAH2018049.1"/>
    </source>
</evidence>
<name>A0A9P0QDQ2_ACAOB</name>
<dbReference type="Proteomes" id="UP001152888">
    <property type="component" value="Unassembled WGS sequence"/>
</dbReference>
<keyword evidence="2" id="KW-1185">Reference proteome</keyword>
<evidence type="ECO:0000313" key="2">
    <source>
        <dbReference type="Proteomes" id="UP001152888"/>
    </source>
</evidence>
<accession>A0A9P0QDQ2</accession>
<gene>
    <name evidence="1" type="ORF">ACAOBT_LOCUS36395</name>
</gene>
<organism evidence="1 2">
    <name type="scientific">Acanthoscelides obtectus</name>
    <name type="common">Bean weevil</name>
    <name type="synonym">Bruchus obtectus</name>
    <dbReference type="NCBI Taxonomy" id="200917"/>
    <lineage>
        <taxon>Eukaryota</taxon>
        <taxon>Metazoa</taxon>
        <taxon>Ecdysozoa</taxon>
        <taxon>Arthropoda</taxon>
        <taxon>Hexapoda</taxon>
        <taxon>Insecta</taxon>
        <taxon>Pterygota</taxon>
        <taxon>Neoptera</taxon>
        <taxon>Endopterygota</taxon>
        <taxon>Coleoptera</taxon>
        <taxon>Polyphaga</taxon>
        <taxon>Cucujiformia</taxon>
        <taxon>Chrysomeloidea</taxon>
        <taxon>Chrysomelidae</taxon>
        <taxon>Bruchinae</taxon>
        <taxon>Bruchini</taxon>
        <taxon>Acanthoscelides</taxon>
    </lineage>
</organism>
<comment type="caution">
    <text evidence="1">The sequence shown here is derived from an EMBL/GenBank/DDBJ whole genome shotgun (WGS) entry which is preliminary data.</text>
</comment>
<proteinExistence type="predicted"/>
<dbReference type="EMBL" id="CAKOFQ010009578">
    <property type="protein sequence ID" value="CAH2018049.1"/>
    <property type="molecule type" value="Genomic_DNA"/>
</dbReference>
<reference evidence="1" key="1">
    <citation type="submission" date="2022-03" db="EMBL/GenBank/DDBJ databases">
        <authorList>
            <person name="Sayadi A."/>
        </authorList>
    </citation>
    <scope>NUCLEOTIDE SEQUENCE</scope>
</reference>
<sequence>MCRMCIPRYLTAATLTANCPATRTRL</sequence>
<protein>
    <submittedName>
        <fullName evidence="1">Uncharacterized protein</fullName>
    </submittedName>
</protein>